<dbReference type="Pfam" id="PF05620">
    <property type="entry name" value="TMEM208_SND2"/>
    <property type="match status" value="1"/>
</dbReference>
<evidence type="ECO:0000256" key="6">
    <source>
        <dbReference type="ARBA" id="ARBA00023136"/>
    </source>
</evidence>
<evidence type="ECO:0000256" key="4">
    <source>
        <dbReference type="ARBA" id="ARBA00022824"/>
    </source>
</evidence>
<evidence type="ECO:0000256" key="1">
    <source>
        <dbReference type="ARBA" id="ARBA00004477"/>
    </source>
</evidence>
<dbReference type="Proteomes" id="UP001642502">
    <property type="component" value="Unassembled WGS sequence"/>
</dbReference>
<keyword evidence="3 8" id="KW-0812">Transmembrane</keyword>
<feature type="region of interest" description="Disordered" evidence="7">
    <location>
        <begin position="150"/>
        <end position="169"/>
    </location>
</feature>
<name>A0ABP0DMJ0_9PEZI</name>
<sequence length="169" mass="18112">MAQKAKKDRAKANATALANLHYGALIVNAVFLLVYLVFRSRSVVLWLLMSTPAFFCQYMIERAGRPRFDAQTGALRSSGEDLAAAGLTEYMFDVVWVTWGVEVLVILLGNKLWFLWAIVPAYGAYKGYGLLGSARQMAALGGLGGAGAGGAAGGAVDQPALNRRQRRAA</sequence>
<comment type="caution">
    <text evidence="9">The sequence shown here is derived from an EMBL/GenBank/DDBJ whole genome shotgun (WGS) entry which is preliminary data.</text>
</comment>
<accession>A0ABP0DMJ0</accession>
<comment type="subcellular location">
    <subcellularLocation>
        <location evidence="1">Endoplasmic reticulum membrane</location>
        <topology evidence="1">Multi-pass membrane protein</topology>
    </subcellularLocation>
</comment>
<evidence type="ECO:0000313" key="10">
    <source>
        <dbReference type="Proteomes" id="UP001642502"/>
    </source>
</evidence>
<proteinExistence type="inferred from homology"/>
<reference evidence="9 10" key="1">
    <citation type="submission" date="2024-01" db="EMBL/GenBank/DDBJ databases">
        <authorList>
            <person name="Allen C."/>
            <person name="Tagirdzhanova G."/>
        </authorList>
    </citation>
    <scope>NUCLEOTIDE SEQUENCE [LARGE SCALE GENOMIC DNA]</scope>
    <source>
        <strain evidence="9 10">CBS 119000</strain>
    </source>
</reference>
<evidence type="ECO:0000256" key="3">
    <source>
        <dbReference type="ARBA" id="ARBA00022692"/>
    </source>
</evidence>
<protein>
    <submittedName>
        <fullName evidence="9">Uncharacterized protein</fullName>
    </submittedName>
</protein>
<keyword evidence="6 8" id="KW-0472">Membrane</keyword>
<comment type="similarity">
    <text evidence="2">Belongs to the TMEM208 family.</text>
</comment>
<keyword evidence="5 8" id="KW-1133">Transmembrane helix</keyword>
<dbReference type="EMBL" id="CAWUON010000037">
    <property type="protein sequence ID" value="CAK7268497.1"/>
    <property type="molecule type" value="Genomic_DNA"/>
</dbReference>
<gene>
    <name evidence="9" type="ORF">SEPCBS119000_003092</name>
</gene>
<feature type="transmembrane region" description="Helical" evidence="8">
    <location>
        <begin position="20"/>
        <end position="38"/>
    </location>
</feature>
<dbReference type="PANTHER" id="PTHR13505">
    <property type="entry name" value="TRANSMEMBRANE PROTEIN 208"/>
    <property type="match status" value="1"/>
</dbReference>
<organism evidence="9 10">
    <name type="scientific">Sporothrix epigloea</name>
    <dbReference type="NCBI Taxonomy" id="1892477"/>
    <lineage>
        <taxon>Eukaryota</taxon>
        <taxon>Fungi</taxon>
        <taxon>Dikarya</taxon>
        <taxon>Ascomycota</taxon>
        <taxon>Pezizomycotina</taxon>
        <taxon>Sordariomycetes</taxon>
        <taxon>Sordariomycetidae</taxon>
        <taxon>Ophiostomatales</taxon>
        <taxon>Ophiostomataceae</taxon>
        <taxon>Sporothrix</taxon>
    </lineage>
</organism>
<evidence type="ECO:0000313" key="9">
    <source>
        <dbReference type="EMBL" id="CAK7268497.1"/>
    </source>
</evidence>
<feature type="transmembrane region" description="Helical" evidence="8">
    <location>
        <begin position="44"/>
        <end position="61"/>
    </location>
</feature>
<feature type="transmembrane region" description="Helical" evidence="8">
    <location>
        <begin position="82"/>
        <end position="107"/>
    </location>
</feature>
<dbReference type="InterPro" id="IPR008506">
    <property type="entry name" value="SND2/TMEM208"/>
</dbReference>
<keyword evidence="4" id="KW-0256">Endoplasmic reticulum</keyword>
<evidence type="ECO:0000256" key="7">
    <source>
        <dbReference type="SAM" id="MobiDB-lite"/>
    </source>
</evidence>
<evidence type="ECO:0000256" key="8">
    <source>
        <dbReference type="SAM" id="Phobius"/>
    </source>
</evidence>
<evidence type="ECO:0000256" key="5">
    <source>
        <dbReference type="ARBA" id="ARBA00022989"/>
    </source>
</evidence>
<evidence type="ECO:0000256" key="2">
    <source>
        <dbReference type="ARBA" id="ARBA00009950"/>
    </source>
</evidence>
<keyword evidence="10" id="KW-1185">Reference proteome</keyword>
<dbReference type="PANTHER" id="PTHR13505:SF7">
    <property type="entry name" value="TRANSMEMBRANE PROTEIN 208"/>
    <property type="match status" value="1"/>
</dbReference>